<feature type="domain" description="AMP-binding enzyme C-terminal" evidence="19">
    <location>
        <begin position="495"/>
        <end position="571"/>
    </location>
</feature>
<evidence type="ECO:0000256" key="14">
    <source>
        <dbReference type="ARBA" id="ARBA00026121"/>
    </source>
</evidence>
<dbReference type="OrthoDB" id="288590at2759"/>
<evidence type="ECO:0000256" key="9">
    <source>
        <dbReference type="ARBA" id="ARBA00022989"/>
    </source>
</evidence>
<evidence type="ECO:0000256" key="10">
    <source>
        <dbReference type="ARBA" id="ARBA00023055"/>
    </source>
</evidence>
<dbReference type="Gene3D" id="3.30.300.30">
    <property type="match status" value="1"/>
</dbReference>
<evidence type="ECO:0000313" key="21">
    <source>
        <dbReference type="RefSeq" id="XP_030649994.1"/>
    </source>
</evidence>
<evidence type="ECO:0000256" key="2">
    <source>
        <dbReference type="ARBA" id="ARBA00006432"/>
    </source>
</evidence>
<keyword evidence="4" id="KW-1003">Cell membrane</keyword>
<comment type="catalytic activity">
    <reaction evidence="17">
        <text>tetracosanoate + ATP + CoA = tetracosanoyl-CoA + AMP + diphosphate</text>
        <dbReference type="Rhea" id="RHEA:33639"/>
        <dbReference type="ChEBI" id="CHEBI:30616"/>
        <dbReference type="ChEBI" id="CHEBI:31014"/>
        <dbReference type="ChEBI" id="CHEBI:33019"/>
        <dbReference type="ChEBI" id="CHEBI:57287"/>
        <dbReference type="ChEBI" id="CHEBI:65052"/>
        <dbReference type="ChEBI" id="CHEBI:456215"/>
    </reaction>
    <physiologicalReaction direction="left-to-right" evidence="17">
        <dbReference type="Rhea" id="RHEA:33640"/>
    </physiologicalReaction>
</comment>
<dbReference type="Pfam" id="PF00501">
    <property type="entry name" value="AMP-binding"/>
    <property type="match status" value="1"/>
</dbReference>
<evidence type="ECO:0000256" key="16">
    <source>
        <dbReference type="ARBA" id="ARBA00041297"/>
    </source>
</evidence>
<comment type="catalytic activity">
    <reaction evidence="13">
        <text>a long-chain fatty acid + ATP + CoA = a long-chain fatty acyl-CoA + AMP + diphosphate</text>
        <dbReference type="Rhea" id="RHEA:15421"/>
        <dbReference type="ChEBI" id="CHEBI:30616"/>
        <dbReference type="ChEBI" id="CHEBI:33019"/>
        <dbReference type="ChEBI" id="CHEBI:57287"/>
        <dbReference type="ChEBI" id="CHEBI:57560"/>
        <dbReference type="ChEBI" id="CHEBI:83139"/>
        <dbReference type="ChEBI" id="CHEBI:456215"/>
        <dbReference type="EC" id="6.2.1.3"/>
    </reaction>
    <physiologicalReaction direction="left-to-right" evidence="13">
        <dbReference type="Rhea" id="RHEA:15422"/>
    </physiologicalReaction>
</comment>
<dbReference type="GO" id="GO:0044539">
    <property type="term" value="P:long-chain fatty acid import into cell"/>
    <property type="evidence" value="ECO:0007669"/>
    <property type="project" value="TreeGrafter"/>
</dbReference>
<dbReference type="RefSeq" id="XP_030649994.1">
    <property type="nucleotide sequence ID" value="XM_030794134.1"/>
</dbReference>
<dbReference type="GO" id="GO:0005324">
    <property type="term" value="F:long-chain fatty acid transmembrane transporter activity"/>
    <property type="evidence" value="ECO:0007669"/>
    <property type="project" value="TreeGrafter"/>
</dbReference>
<dbReference type="FunFam" id="3.40.50.12780:FF:000005">
    <property type="entry name" value="Solute carrier family 27 member 6"/>
    <property type="match status" value="1"/>
</dbReference>
<comment type="similarity">
    <text evidence="2">Belongs to the ATP-dependent AMP-binding enzyme family.</text>
</comment>
<dbReference type="EC" id="6.2.1.3" evidence="14"/>
<dbReference type="Gene3D" id="3.40.50.12780">
    <property type="entry name" value="N-terminal domain of ligase-like"/>
    <property type="match status" value="1"/>
</dbReference>
<evidence type="ECO:0000259" key="18">
    <source>
        <dbReference type="Pfam" id="PF00501"/>
    </source>
</evidence>
<dbReference type="Proteomes" id="UP000504632">
    <property type="component" value="Chromosome 2"/>
</dbReference>
<keyword evidence="8" id="KW-0276">Fatty acid metabolism</keyword>
<feature type="domain" description="AMP-dependent synthetase/ligase" evidence="18">
    <location>
        <begin position="60"/>
        <end position="371"/>
    </location>
</feature>
<dbReference type="GO" id="GO:0005789">
    <property type="term" value="C:endoplasmic reticulum membrane"/>
    <property type="evidence" value="ECO:0007669"/>
    <property type="project" value="TreeGrafter"/>
</dbReference>
<evidence type="ECO:0000256" key="15">
    <source>
        <dbReference type="ARBA" id="ARBA00036527"/>
    </source>
</evidence>
<dbReference type="SUPFAM" id="SSF56801">
    <property type="entry name" value="Acetyl-CoA synthetase-like"/>
    <property type="match status" value="1"/>
</dbReference>
<keyword evidence="5" id="KW-0436">Ligase</keyword>
<dbReference type="InterPro" id="IPR000873">
    <property type="entry name" value="AMP-dep_synth/lig_dom"/>
</dbReference>
<keyword evidence="11" id="KW-0443">Lipid metabolism</keyword>
<dbReference type="InterPro" id="IPR020845">
    <property type="entry name" value="AMP-binding_CS"/>
</dbReference>
<proteinExistence type="inferred from homology"/>
<keyword evidence="7" id="KW-0547">Nucleotide-binding</keyword>
<dbReference type="AlphaFoldDB" id="A0A6J2X0D0"/>
<dbReference type="GO" id="GO:0005886">
    <property type="term" value="C:plasma membrane"/>
    <property type="evidence" value="ECO:0007669"/>
    <property type="project" value="UniProtKB-SubCell"/>
</dbReference>
<sequence>METLVTVLLGVSLILAFIHFKFPCLWHDFQYLRKFAAVRLQRLKFRQKKPFYTILDCFLDRVRKHPEKPFIIFGNKSYSYLDVDRQSNKVANALRTHSSLTEGDTVTLFLGNEPCFAWIWLGLCKLGCAASVLNINIRAQSLLHCFFCCDSSVLIAAAELEEAVKEVLPQLLERNVTVFLLKSQSGTEGLRSLSEKIDRASDEPLSPDLRSRVTMDSPGLFIFTSGTTGLPKASIFSQDKVWAGALFLCLAGVTSQDVIYIPLPLYHGSGLLLGLSGAIERGITVVLKRKFSVSQFWDDCRRDHVTVIIYIGEIMRYLCNTPKRDNDREHRVRIAVGNGIRADVWRSVLERFGDIKIVEFYGASDGNISFINYVGKIGAIGRVHYFHKMVLPYTLIKFDTIREEPVRDSNGRCIEVWKGETGLLVSKITKMAPFAGYAGNLEHTEKKKLRDVFQKGDLYFNSGDLLMIDHDNFIYFQDRVGDTFRWKGENVATTEVSDILKKMEFVEDVNVYGVKVPGYEGRVGMAAVTLRERREFNCTEAFTHVSSYLPAYARPRFIRIQTCLEITGTFKYIKTKLEKDGFNPAMIHDPLFVLEEKNNSYTPMTQMHYDSIISGKIRL</sequence>
<keyword evidence="9" id="KW-1133">Transmembrane helix</keyword>
<keyword evidence="3" id="KW-0813">Transport</keyword>
<evidence type="ECO:0000256" key="8">
    <source>
        <dbReference type="ARBA" id="ARBA00022832"/>
    </source>
</evidence>
<dbReference type="NCBIfam" id="NF006134">
    <property type="entry name" value="PRK08279.1"/>
    <property type="match status" value="1"/>
</dbReference>
<evidence type="ECO:0000256" key="4">
    <source>
        <dbReference type="ARBA" id="ARBA00022475"/>
    </source>
</evidence>
<evidence type="ECO:0000256" key="11">
    <source>
        <dbReference type="ARBA" id="ARBA00023098"/>
    </source>
</evidence>
<evidence type="ECO:0000256" key="6">
    <source>
        <dbReference type="ARBA" id="ARBA00022692"/>
    </source>
</evidence>
<evidence type="ECO:0000256" key="3">
    <source>
        <dbReference type="ARBA" id="ARBA00022448"/>
    </source>
</evidence>
<reference evidence="21" key="1">
    <citation type="submission" date="2025-08" db="UniProtKB">
        <authorList>
            <consortium name="RefSeq"/>
        </authorList>
    </citation>
    <scope>IDENTIFICATION</scope>
</reference>
<evidence type="ECO:0000256" key="13">
    <source>
        <dbReference type="ARBA" id="ARBA00024484"/>
    </source>
</evidence>
<keyword evidence="6" id="KW-0812">Transmembrane</keyword>
<accession>A0A6J2X0D0</accession>
<name>A0A6J2X0D0_CHACN</name>
<dbReference type="InterPro" id="IPR042099">
    <property type="entry name" value="ANL_N_sf"/>
</dbReference>
<evidence type="ECO:0000256" key="1">
    <source>
        <dbReference type="ARBA" id="ARBA00004651"/>
    </source>
</evidence>
<keyword evidence="20" id="KW-1185">Reference proteome</keyword>
<evidence type="ECO:0000256" key="12">
    <source>
        <dbReference type="ARBA" id="ARBA00023136"/>
    </source>
</evidence>
<dbReference type="InterPro" id="IPR025110">
    <property type="entry name" value="AMP-bd_C"/>
</dbReference>
<comment type="catalytic activity">
    <reaction evidence="15">
        <text>a very long-chain fatty acid + ATP + CoA = a very long-chain fatty acyl-CoA + AMP + diphosphate</text>
        <dbReference type="Rhea" id="RHEA:54536"/>
        <dbReference type="ChEBI" id="CHEBI:30616"/>
        <dbReference type="ChEBI" id="CHEBI:33019"/>
        <dbReference type="ChEBI" id="CHEBI:57287"/>
        <dbReference type="ChEBI" id="CHEBI:58950"/>
        <dbReference type="ChEBI" id="CHEBI:138261"/>
        <dbReference type="ChEBI" id="CHEBI:456215"/>
    </reaction>
    <physiologicalReaction direction="left-to-right" evidence="15">
        <dbReference type="Rhea" id="RHEA:54537"/>
    </physiologicalReaction>
</comment>
<evidence type="ECO:0000259" key="19">
    <source>
        <dbReference type="Pfam" id="PF13193"/>
    </source>
</evidence>
<dbReference type="PROSITE" id="PS00455">
    <property type="entry name" value="AMP_BINDING"/>
    <property type="match status" value="1"/>
</dbReference>
<dbReference type="PANTHER" id="PTHR43107:SF4">
    <property type="entry name" value="LONG-CHAIN FATTY ACID TRANSPORT PROTEIN 2"/>
    <property type="match status" value="1"/>
</dbReference>
<organism evidence="20 21">
    <name type="scientific">Chanos chanos</name>
    <name type="common">Milkfish</name>
    <name type="synonym">Mugil chanos</name>
    <dbReference type="NCBI Taxonomy" id="29144"/>
    <lineage>
        <taxon>Eukaryota</taxon>
        <taxon>Metazoa</taxon>
        <taxon>Chordata</taxon>
        <taxon>Craniata</taxon>
        <taxon>Vertebrata</taxon>
        <taxon>Euteleostomi</taxon>
        <taxon>Actinopterygii</taxon>
        <taxon>Neopterygii</taxon>
        <taxon>Teleostei</taxon>
        <taxon>Ostariophysi</taxon>
        <taxon>Gonorynchiformes</taxon>
        <taxon>Chanidae</taxon>
        <taxon>Chanos</taxon>
    </lineage>
</organism>
<protein>
    <recommendedName>
        <fullName evidence="14">long-chain-fatty-acid--CoA ligase</fullName>
        <ecNumber evidence="14">6.2.1.3</ecNumber>
    </recommendedName>
    <alternativeName>
        <fullName evidence="16">Long-chain-fatty-acid--CoA ligase</fullName>
    </alternativeName>
</protein>
<evidence type="ECO:0000256" key="5">
    <source>
        <dbReference type="ARBA" id="ARBA00022598"/>
    </source>
</evidence>
<dbReference type="InterPro" id="IPR045851">
    <property type="entry name" value="AMP-bd_C_sf"/>
</dbReference>
<comment type="subcellular location">
    <subcellularLocation>
        <location evidence="1">Cell membrane</location>
        <topology evidence="1">Multi-pass membrane protein</topology>
    </subcellularLocation>
</comment>
<dbReference type="PANTHER" id="PTHR43107">
    <property type="entry name" value="LONG-CHAIN FATTY ACID TRANSPORT PROTEIN"/>
    <property type="match status" value="1"/>
</dbReference>
<evidence type="ECO:0000256" key="17">
    <source>
        <dbReference type="ARBA" id="ARBA00048666"/>
    </source>
</evidence>
<keyword evidence="12" id="KW-0472">Membrane</keyword>
<dbReference type="GO" id="GO:0004467">
    <property type="term" value="F:long-chain fatty acid-CoA ligase activity"/>
    <property type="evidence" value="ECO:0007669"/>
    <property type="project" value="UniProtKB-EC"/>
</dbReference>
<dbReference type="GeneID" id="115830093"/>
<evidence type="ECO:0000256" key="7">
    <source>
        <dbReference type="ARBA" id="ARBA00022741"/>
    </source>
</evidence>
<keyword evidence="10" id="KW-0445">Lipid transport</keyword>
<dbReference type="GO" id="GO:0000166">
    <property type="term" value="F:nucleotide binding"/>
    <property type="evidence" value="ECO:0007669"/>
    <property type="project" value="UniProtKB-KW"/>
</dbReference>
<dbReference type="InParanoid" id="A0A6J2X0D0"/>
<evidence type="ECO:0000313" key="20">
    <source>
        <dbReference type="Proteomes" id="UP000504632"/>
    </source>
</evidence>
<dbReference type="Pfam" id="PF13193">
    <property type="entry name" value="AMP-binding_C"/>
    <property type="match status" value="1"/>
</dbReference>
<gene>
    <name evidence="21" type="primary">LOC115830093</name>
</gene>
<dbReference type="FunFam" id="3.30.300.30:FF:000002">
    <property type="entry name" value="Long-chain fatty acid transport protein 1"/>
    <property type="match status" value="1"/>
</dbReference>